<keyword evidence="3" id="KW-1185">Reference proteome</keyword>
<organism evidence="2 3">
    <name type="scientific">Acetobacter musti</name>
    <dbReference type="NCBI Taxonomy" id="864732"/>
    <lineage>
        <taxon>Bacteria</taxon>
        <taxon>Pseudomonadati</taxon>
        <taxon>Pseudomonadota</taxon>
        <taxon>Alphaproteobacteria</taxon>
        <taxon>Acetobacterales</taxon>
        <taxon>Acetobacteraceae</taxon>
        <taxon>Acetobacter</taxon>
    </lineage>
</organism>
<dbReference type="PANTHER" id="PTHR33930:SF2">
    <property type="entry name" value="BLR3452 PROTEIN"/>
    <property type="match status" value="1"/>
</dbReference>
<dbReference type="Proteomes" id="UP000635278">
    <property type="component" value="Unassembled WGS sequence"/>
</dbReference>
<dbReference type="SUPFAM" id="SSF69118">
    <property type="entry name" value="AhpD-like"/>
    <property type="match status" value="1"/>
</dbReference>
<protein>
    <submittedName>
        <fullName evidence="2">Carboxymuconolactone decarboxylase family protein</fullName>
    </submittedName>
</protein>
<proteinExistence type="predicted"/>
<evidence type="ECO:0000259" key="1">
    <source>
        <dbReference type="Pfam" id="PF02627"/>
    </source>
</evidence>
<evidence type="ECO:0000313" key="3">
    <source>
        <dbReference type="Proteomes" id="UP000635278"/>
    </source>
</evidence>
<dbReference type="RefSeq" id="WP_173582360.1">
    <property type="nucleotide sequence ID" value="NZ_WOTB01000004.1"/>
</dbReference>
<accession>A0ABX0JMJ6</accession>
<dbReference type="Gene3D" id="1.20.1290.10">
    <property type="entry name" value="AhpD-like"/>
    <property type="match status" value="1"/>
</dbReference>
<dbReference type="Pfam" id="PF02627">
    <property type="entry name" value="CMD"/>
    <property type="match status" value="1"/>
</dbReference>
<gene>
    <name evidence="2" type="ORF">GOB93_04860</name>
</gene>
<dbReference type="InterPro" id="IPR003779">
    <property type="entry name" value="CMD-like"/>
</dbReference>
<comment type="caution">
    <text evidence="2">The sequence shown here is derived from an EMBL/GenBank/DDBJ whole genome shotgun (WGS) entry which is preliminary data.</text>
</comment>
<dbReference type="EMBL" id="WOTB01000004">
    <property type="protein sequence ID" value="NHN83974.1"/>
    <property type="molecule type" value="Genomic_DNA"/>
</dbReference>
<reference evidence="2 3" key="1">
    <citation type="journal article" date="2020" name="Int. J. Syst. Evol. Microbiol.">
        <title>Novel acetic acid bacteria from cider fermentations: Acetobacter conturbans sp. nov. and Acetobacter fallax sp. nov.</title>
        <authorList>
            <person name="Sombolestani A.S."/>
            <person name="Cleenwerck I."/>
            <person name="Cnockaert M."/>
            <person name="Borremans W."/>
            <person name="Wieme A.D."/>
            <person name="De Vuyst L."/>
            <person name="Vandamme P."/>
        </authorList>
    </citation>
    <scope>NUCLEOTIDE SEQUENCE [LARGE SCALE GENOMIC DNA]</scope>
    <source>
        <strain evidence="2 3">LMG 30640</strain>
    </source>
</reference>
<dbReference type="InterPro" id="IPR029032">
    <property type="entry name" value="AhpD-like"/>
</dbReference>
<name>A0ABX0JMJ6_9PROT</name>
<feature type="domain" description="Carboxymuconolactone decarboxylase-like" evidence="1">
    <location>
        <begin position="29"/>
        <end position="108"/>
    </location>
</feature>
<evidence type="ECO:0000313" key="2">
    <source>
        <dbReference type="EMBL" id="NHN83974.1"/>
    </source>
</evidence>
<sequence length="117" mass="12254">MTDWTDWNARREHLGKAIGDYAKVSPDTVSSVLALNGAGEKTNHLDAKTRELIALAVAATTRCDGCITIHAAEAAKAGATRDEIGEALSVAIALNAGAALVYSTRILDAFDAVKKES</sequence>
<dbReference type="InterPro" id="IPR004675">
    <property type="entry name" value="AhpD_core"/>
</dbReference>
<dbReference type="PANTHER" id="PTHR33930">
    <property type="entry name" value="ALKYL HYDROPEROXIDE REDUCTASE AHPD"/>
    <property type="match status" value="1"/>
</dbReference>
<dbReference type="NCBIfam" id="TIGR00778">
    <property type="entry name" value="ahpD_dom"/>
    <property type="match status" value="1"/>
</dbReference>